<comment type="caution">
    <text evidence="1">The sequence shown here is derived from an EMBL/GenBank/DDBJ whole genome shotgun (WGS) entry which is preliminary data.</text>
</comment>
<organism evidence="1 2">
    <name type="scientific">Inconstantimicrobium mannanitabidum</name>
    <dbReference type="NCBI Taxonomy" id="1604901"/>
    <lineage>
        <taxon>Bacteria</taxon>
        <taxon>Bacillati</taxon>
        <taxon>Bacillota</taxon>
        <taxon>Clostridia</taxon>
        <taxon>Eubacteriales</taxon>
        <taxon>Clostridiaceae</taxon>
        <taxon>Inconstantimicrobium</taxon>
    </lineage>
</organism>
<protein>
    <submittedName>
        <fullName evidence="1">Flagellar basal body rod protein FlgB</fullName>
    </submittedName>
</protein>
<reference evidence="1" key="1">
    <citation type="journal article" date="2025" name="Int. J. Syst. Evol. Microbiol.">
        <title>Inconstantimicrobium mannanitabidum sp. nov., a novel member of the family Clostridiaceae isolated from anoxic soil under the treatment of reductive soil disinfestation.</title>
        <authorList>
            <person name="Ueki A."/>
            <person name="Tonouchi A."/>
            <person name="Honma S."/>
            <person name="Kaku N."/>
            <person name="Ueki K."/>
        </authorList>
    </citation>
    <scope>NUCLEOTIDE SEQUENCE</scope>
    <source>
        <strain evidence="1">TW13</strain>
    </source>
</reference>
<dbReference type="EMBL" id="BROD01000001">
    <property type="protein sequence ID" value="GKX65483.1"/>
    <property type="molecule type" value="Genomic_DNA"/>
</dbReference>
<dbReference type="Proteomes" id="UP001058074">
    <property type="component" value="Unassembled WGS sequence"/>
</dbReference>
<keyword evidence="1" id="KW-0966">Cell projection</keyword>
<keyword evidence="1" id="KW-0282">Flagellum</keyword>
<keyword evidence="1" id="KW-0969">Cilium</keyword>
<gene>
    <name evidence="1" type="primary">flgB</name>
    <name evidence="1" type="ORF">rsdtw13_07410</name>
</gene>
<sequence>MSINRIDSDTYTYNLIKRGLDATSIRGQVISNNMANINTANYKKSNVSFEDSLKDVTGDMEQDGYVQDDSNSLGTITVQKDNSTSMRSDGNNVDLDVEKVNQAANTMMYNALVTEANNRLNITKSIIAGR</sequence>
<evidence type="ECO:0000313" key="1">
    <source>
        <dbReference type="EMBL" id="GKX65483.1"/>
    </source>
</evidence>
<accession>A0ACB5R8H0</accession>
<name>A0ACB5R8H0_9CLOT</name>
<keyword evidence="2" id="KW-1185">Reference proteome</keyword>
<evidence type="ECO:0000313" key="2">
    <source>
        <dbReference type="Proteomes" id="UP001058074"/>
    </source>
</evidence>
<proteinExistence type="predicted"/>